<evidence type="ECO:0000256" key="1">
    <source>
        <dbReference type="SAM" id="Coils"/>
    </source>
</evidence>
<reference evidence="2" key="1">
    <citation type="submission" date="2023-07" db="EMBL/GenBank/DDBJ databases">
        <title>draft genome sequence of fig (Ficus carica).</title>
        <authorList>
            <person name="Takahashi T."/>
            <person name="Nishimura K."/>
        </authorList>
    </citation>
    <scope>NUCLEOTIDE SEQUENCE</scope>
</reference>
<comment type="caution">
    <text evidence="2">The sequence shown here is derived from an EMBL/GenBank/DDBJ whole genome shotgun (WGS) entry which is preliminary data.</text>
</comment>
<sequence>MYVTRPLSLLRRSPELLTLQPQEGPNSGYLVLFDEECETTTCFGLCKDRSIRSLPFPQDKDLTVCYSTGVGDGRRTYYDDVVFIPTLDQPLSSNRYYVIRRQGKHIGEASASSKEEEMGTCCFCTYVNDVKPRPLDPLDNNQQFQIDHKKHRGFTAVSVTPDAFPPLFLRRKYWQVYMRSTRHYQLDEALGLDSSLRARLPELNFSPSNTSSETVVVGKWYCPFVFVKEGYGKRKEQMKRSTFYVVTLEQRWDKIFECENGENSDGKVVYVDVLVEREKACVDEKEAVCDWGHVDNGVKWFKSAQNGEGEALRLLGLSVLVAERMRWEQERVECRIDEIERQVRVKRTEEFEGNGEWRKFGCYVLVERFVFKRMDGSVLLTHDFKHISQIRCIWE</sequence>
<accession>A0AA87ZRL2</accession>
<feature type="coiled-coil region" evidence="1">
    <location>
        <begin position="322"/>
        <end position="349"/>
    </location>
</feature>
<gene>
    <name evidence="2" type="ORF">TIFTF001_008107</name>
</gene>
<organism evidence="2 3">
    <name type="scientific">Ficus carica</name>
    <name type="common">Common fig</name>
    <dbReference type="NCBI Taxonomy" id="3494"/>
    <lineage>
        <taxon>Eukaryota</taxon>
        <taxon>Viridiplantae</taxon>
        <taxon>Streptophyta</taxon>
        <taxon>Embryophyta</taxon>
        <taxon>Tracheophyta</taxon>
        <taxon>Spermatophyta</taxon>
        <taxon>Magnoliopsida</taxon>
        <taxon>eudicotyledons</taxon>
        <taxon>Gunneridae</taxon>
        <taxon>Pentapetalae</taxon>
        <taxon>rosids</taxon>
        <taxon>fabids</taxon>
        <taxon>Rosales</taxon>
        <taxon>Moraceae</taxon>
        <taxon>Ficeae</taxon>
        <taxon>Ficus</taxon>
    </lineage>
</organism>
<keyword evidence="3" id="KW-1185">Reference proteome</keyword>
<dbReference type="EMBL" id="BTGU01000008">
    <property type="protein sequence ID" value="GMN38882.1"/>
    <property type="molecule type" value="Genomic_DNA"/>
</dbReference>
<name>A0AA87ZRL2_FICCA</name>
<dbReference type="PANTHER" id="PTHR31050">
    <property type="entry name" value="OS08G0413200 PROTEIN"/>
    <property type="match status" value="1"/>
</dbReference>
<dbReference type="Proteomes" id="UP001187192">
    <property type="component" value="Unassembled WGS sequence"/>
</dbReference>
<protein>
    <recommendedName>
        <fullName evidence="4">DUF1262 family protein</fullName>
    </recommendedName>
</protein>
<keyword evidence="1" id="KW-0175">Coiled coil</keyword>
<dbReference type="PANTHER" id="PTHR31050:SF7">
    <property type="entry name" value="DUF1262 FAMILY PROTEIN"/>
    <property type="match status" value="1"/>
</dbReference>
<evidence type="ECO:0000313" key="2">
    <source>
        <dbReference type="EMBL" id="GMN38882.1"/>
    </source>
</evidence>
<dbReference type="AlphaFoldDB" id="A0AA87ZRL2"/>
<evidence type="ECO:0000313" key="3">
    <source>
        <dbReference type="Proteomes" id="UP001187192"/>
    </source>
</evidence>
<evidence type="ECO:0008006" key="4">
    <source>
        <dbReference type="Google" id="ProtNLM"/>
    </source>
</evidence>
<dbReference type="InterPro" id="IPR010683">
    <property type="entry name" value="DUF1262"/>
</dbReference>
<dbReference type="Pfam" id="PF06880">
    <property type="entry name" value="DUF1262"/>
    <property type="match status" value="1"/>
</dbReference>
<proteinExistence type="predicted"/>